<organism evidence="1 2">
    <name type="scientific">Laccaria amethystina LaAM-08-1</name>
    <dbReference type="NCBI Taxonomy" id="1095629"/>
    <lineage>
        <taxon>Eukaryota</taxon>
        <taxon>Fungi</taxon>
        <taxon>Dikarya</taxon>
        <taxon>Basidiomycota</taxon>
        <taxon>Agaricomycotina</taxon>
        <taxon>Agaricomycetes</taxon>
        <taxon>Agaricomycetidae</taxon>
        <taxon>Agaricales</taxon>
        <taxon>Agaricineae</taxon>
        <taxon>Hydnangiaceae</taxon>
        <taxon>Laccaria</taxon>
    </lineage>
</organism>
<sequence>MTSYSSTRIHILLTSHIYKELGDREHLVSDVTRFFTWLRRTLSGRVFIGVDSSCVPTRRHTVQLHTTALLTMCLVSASRMIAPNYGLHLSARFNSHPSDSDAAILCLLILHPKTK</sequence>
<evidence type="ECO:0000313" key="2">
    <source>
        <dbReference type="Proteomes" id="UP000054477"/>
    </source>
</evidence>
<evidence type="ECO:0000313" key="1">
    <source>
        <dbReference type="EMBL" id="KIK06163.1"/>
    </source>
</evidence>
<accession>A0A0C9YD85</accession>
<proteinExistence type="predicted"/>
<dbReference type="EMBL" id="KN838554">
    <property type="protein sequence ID" value="KIK06163.1"/>
    <property type="molecule type" value="Genomic_DNA"/>
</dbReference>
<dbReference type="HOGENOM" id="CLU_2109411_0_0_1"/>
<gene>
    <name evidence="1" type="ORF">K443DRAFT_674443</name>
</gene>
<dbReference type="Proteomes" id="UP000054477">
    <property type="component" value="Unassembled WGS sequence"/>
</dbReference>
<reference evidence="1 2" key="1">
    <citation type="submission" date="2014-04" db="EMBL/GenBank/DDBJ databases">
        <authorList>
            <consortium name="DOE Joint Genome Institute"/>
            <person name="Kuo A."/>
            <person name="Kohler A."/>
            <person name="Nagy L.G."/>
            <person name="Floudas D."/>
            <person name="Copeland A."/>
            <person name="Barry K.W."/>
            <person name="Cichocki N."/>
            <person name="Veneault-Fourrey C."/>
            <person name="LaButti K."/>
            <person name="Lindquist E.A."/>
            <person name="Lipzen A."/>
            <person name="Lundell T."/>
            <person name="Morin E."/>
            <person name="Murat C."/>
            <person name="Sun H."/>
            <person name="Tunlid A."/>
            <person name="Henrissat B."/>
            <person name="Grigoriev I.V."/>
            <person name="Hibbett D.S."/>
            <person name="Martin F."/>
            <person name="Nordberg H.P."/>
            <person name="Cantor M.N."/>
            <person name="Hua S.X."/>
        </authorList>
    </citation>
    <scope>NUCLEOTIDE SEQUENCE [LARGE SCALE GENOMIC DNA]</scope>
    <source>
        <strain evidence="1 2">LaAM-08-1</strain>
    </source>
</reference>
<reference evidence="2" key="2">
    <citation type="submission" date="2015-01" db="EMBL/GenBank/DDBJ databases">
        <title>Evolutionary Origins and Diversification of the Mycorrhizal Mutualists.</title>
        <authorList>
            <consortium name="DOE Joint Genome Institute"/>
            <consortium name="Mycorrhizal Genomics Consortium"/>
            <person name="Kohler A."/>
            <person name="Kuo A."/>
            <person name="Nagy L.G."/>
            <person name="Floudas D."/>
            <person name="Copeland A."/>
            <person name="Barry K.W."/>
            <person name="Cichocki N."/>
            <person name="Veneault-Fourrey C."/>
            <person name="LaButti K."/>
            <person name="Lindquist E.A."/>
            <person name="Lipzen A."/>
            <person name="Lundell T."/>
            <person name="Morin E."/>
            <person name="Murat C."/>
            <person name="Riley R."/>
            <person name="Ohm R."/>
            <person name="Sun H."/>
            <person name="Tunlid A."/>
            <person name="Henrissat B."/>
            <person name="Grigoriev I.V."/>
            <person name="Hibbett D.S."/>
            <person name="Martin F."/>
        </authorList>
    </citation>
    <scope>NUCLEOTIDE SEQUENCE [LARGE SCALE GENOMIC DNA]</scope>
    <source>
        <strain evidence="2">LaAM-08-1</strain>
    </source>
</reference>
<dbReference type="AlphaFoldDB" id="A0A0C9YD85"/>
<keyword evidence="2" id="KW-1185">Reference proteome</keyword>
<name>A0A0C9YD85_9AGAR</name>
<protein>
    <submittedName>
        <fullName evidence="1">Uncharacterized protein</fullName>
    </submittedName>
</protein>